<dbReference type="InterPro" id="IPR036097">
    <property type="entry name" value="HisK_dim/P_sf"/>
</dbReference>
<dbReference type="SUPFAM" id="SSF55785">
    <property type="entry name" value="PYP-like sensor domain (PAS domain)"/>
    <property type="match status" value="1"/>
</dbReference>
<gene>
    <name evidence="14" type="ORF">ATE48_06060</name>
</gene>
<feature type="transmembrane region" description="Helical" evidence="10">
    <location>
        <begin position="129"/>
        <end position="150"/>
    </location>
</feature>
<dbReference type="Gene3D" id="3.40.50.2300">
    <property type="match status" value="1"/>
</dbReference>
<feature type="domain" description="Response regulatory" evidence="12">
    <location>
        <begin position="576"/>
        <end position="691"/>
    </location>
</feature>
<dbReference type="InterPro" id="IPR004358">
    <property type="entry name" value="Sig_transdc_His_kin-like_C"/>
</dbReference>
<dbReference type="AlphaFoldDB" id="A0A1B1AG29"/>
<evidence type="ECO:0000313" key="15">
    <source>
        <dbReference type="Proteomes" id="UP000092498"/>
    </source>
</evidence>
<dbReference type="KEGG" id="cbot:ATE48_06060"/>
<dbReference type="SMART" id="SM00387">
    <property type="entry name" value="HATPase_c"/>
    <property type="match status" value="1"/>
</dbReference>
<accession>A0A1B1AG29</accession>
<evidence type="ECO:0000313" key="14">
    <source>
        <dbReference type="EMBL" id="ANP45513.1"/>
    </source>
</evidence>
<evidence type="ECO:0000256" key="6">
    <source>
        <dbReference type="ARBA" id="ARBA00022777"/>
    </source>
</evidence>
<dbReference type="InParanoid" id="A0A1B1AG29"/>
<proteinExistence type="predicted"/>
<keyword evidence="10" id="KW-0812">Transmembrane</keyword>
<dbReference type="Gene3D" id="3.30.565.10">
    <property type="entry name" value="Histidine kinase-like ATPase, C-terminal domain"/>
    <property type="match status" value="1"/>
</dbReference>
<name>A0A1B1AG29_9PROT</name>
<dbReference type="InterPro" id="IPR001789">
    <property type="entry name" value="Sig_transdc_resp-reg_receiver"/>
</dbReference>
<dbReference type="InterPro" id="IPR003661">
    <property type="entry name" value="HisK_dim/P_dom"/>
</dbReference>
<dbReference type="GO" id="GO:0005524">
    <property type="term" value="F:ATP binding"/>
    <property type="evidence" value="ECO:0007669"/>
    <property type="project" value="UniProtKB-KW"/>
</dbReference>
<dbReference type="InterPro" id="IPR035965">
    <property type="entry name" value="PAS-like_dom_sf"/>
</dbReference>
<keyword evidence="5" id="KW-0547">Nucleotide-binding</keyword>
<dbReference type="EC" id="2.7.13.3" evidence="2"/>
<dbReference type="EMBL" id="CP013244">
    <property type="protein sequence ID" value="ANP45513.1"/>
    <property type="molecule type" value="Genomic_DNA"/>
</dbReference>
<sequence>MAWPQLENAEALVRNARHNGRFGGVRLPIVTVVSGFLWQLSSPVVALIWFVAMLLVERAATLLRERLSKGAMQYALAHLMSLTAMSALWVCFGLLLWRSDTELGRTAATIGLLTTALYGALGGQKDWRAGAILTTPPLIALFALVSWHAWSHWSVFEALVSTLATFGACVSVLAAARALNQSDATLARANRSLEQISARLADSMDLLEETSSLAEVGGWRLDLRTNQLEWTAQTRQIHEVDERFVPTLENALDFYTAESRPKFEAAVALAGETGQAWDMELQIRTARGNERWVRAVGRATIVDGVAINLHGVFADITSRVQLEEGLRQAQRLESVGRLAGGIAHDFNNVLTAVLNSADLLQTTKQDDPRYNKLVDTILKATERASSLTRGLLAFSRQQLLTPRPTDLNKAIAEAANLVSALIPSDIRLMLDFHSSEVTALLDPNQLNSALINLAVNAKDAMPAGGILRLSTKVESRAGAEFGVITVSDTGAGIDPAHLSQVFEPFFTTKSGDGGTGLGLSMVHGFVTQSGGEVAVQSSPGAGTTFTLTFPLMREHKEAPASSKPVGGKNGASVGLSILLVDDDELIRDALALSLRDKGHIVVTAPDGPRALQLYDEGVFDVVIADVVLTAQMSGPQLAEVLQERNPRLNTVLVSGYTHDKLTGTGRLAPGVSFLQKPFSIDALTAHLASLQVGSQASRATG</sequence>
<dbReference type="PROSITE" id="PS50113">
    <property type="entry name" value="PAC"/>
    <property type="match status" value="1"/>
</dbReference>
<dbReference type="SMART" id="SM00448">
    <property type="entry name" value="REC"/>
    <property type="match status" value="1"/>
</dbReference>
<feature type="domain" description="PAC" evidence="13">
    <location>
        <begin position="277"/>
        <end position="328"/>
    </location>
</feature>
<dbReference type="SUPFAM" id="SSF52172">
    <property type="entry name" value="CheY-like"/>
    <property type="match status" value="1"/>
</dbReference>
<keyword evidence="8" id="KW-0902">Two-component regulatory system</keyword>
<evidence type="ECO:0000259" key="12">
    <source>
        <dbReference type="PROSITE" id="PS50110"/>
    </source>
</evidence>
<keyword evidence="10" id="KW-1133">Transmembrane helix</keyword>
<evidence type="ECO:0000256" key="2">
    <source>
        <dbReference type="ARBA" id="ARBA00012438"/>
    </source>
</evidence>
<evidence type="ECO:0000256" key="8">
    <source>
        <dbReference type="ARBA" id="ARBA00023012"/>
    </source>
</evidence>
<evidence type="ECO:0000256" key="9">
    <source>
        <dbReference type="PROSITE-ProRule" id="PRU00169"/>
    </source>
</evidence>
<dbReference type="Pfam" id="PF00512">
    <property type="entry name" value="HisKA"/>
    <property type="match status" value="1"/>
</dbReference>
<dbReference type="RefSeq" id="WP_066768945.1">
    <property type="nucleotide sequence ID" value="NZ_CP013244.1"/>
</dbReference>
<keyword evidence="4" id="KW-0808">Transferase</keyword>
<dbReference type="Gene3D" id="3.30.450.20">
    <property type="entry name" value="PAS domain"/>
    <property type="match status" value="1"/>
</dbReference>
<feature type="transmembrane region" description="Helical" evidence="10">
    <location>
        <begin position="76"/>
        <end position="97"/>
    </location>
</feature>
<dbReference type="InterPro" id="IPR003594">
    <property type="entry name" value="HATPase_dom"/>
</dbReference>
<dbReference type="PROSITE" id="PS50109">
    <property type="entry name" value="HIS_KIN"/>
    <property type="match status" value="1"/>
</dbReference>
<dbReference type="PROSITE" id="PS50110">
    <property type="entry name" value="RESPONSE_REGULATORY"/>
    <property type="match status" value="1"/>
</dbReference>
<dbReference type="Proteomes" id="UP000092498">
    <property type="component" value="Chromosome"/>
</dbReference>
<evidence type="ECO:0000256" key="5">
    <source>
        <dbReference type="ARBA" id="ARBA00022741"/>
    </source>
</evidence>
<feature type="transmembrane region" description="Helical" evidence="10">
    <location>
        <begin position="36"/>
        <end position="56"/>
    </location>
</feature>
<evidence type="ECO:0000259" key="11">
    <source>
        <dbReference type="PROSITE" id="PS50109"/>
    </source>
</evidence>
<dbReference type="InterPro" id="IPR013655">
    <property type="entry name" value="PAS_fold_3"/>
</dbReference>
<feature type="domain" description="Histidine kinase" evidence="11">
    <location>
        <begin position="341"/>
        <end position="553"/>
    </location>
</feature>
<keyword evidence="7" id="KW-0067">ATP-binding</keyword>
<dbReference type="SUPFAM" id="SSF55874">
    <property type="entry name" value="ATPase domain of HSP90 chaperone/DNA topoisomerase II/histidine kinase"/>
    <property type="match status" value="1"/>
</dbReference>
<dbReference type="PANTHER" id="PTHR43065:SF46">
    <property type="entry name" value="C4-DICARBOXYLATE TRANSPORT SENSOR PROTEIN DCTB"/>
    <property type="match status" value="1"/>
</dbReference>
<keyword evidence="15" id="KW-1185">Reference proteome</keyword>
<dbReference type="Pfam" id="PF00072">
    <property type="entry name" value="Response_reg"/>
    <property type="match status" value="1"/>
</dbReference>
<keyword evidence="3 9" id="KW-0597">Phosphoprotein</keyword>
<dbReference type="InterPro" id="IPR011006">
    <property type="entry name" value="CheY-like_superfamily"/>
</dbReference>
<feature type="modified residue" description="4-aspartylphosphate" evidence="9">
    <location>
        <position position="625"/>
    </location>
</feature>
<dbReference type="OrthoDB" id="7284568at2"/>
<keyword evidence="10" id="KW-0472">Membrane</keyword>
<evidence type="ECO:0000256" key="3">
    <source>
        <dbReference type="ARBA" id="ARBA00022553"/>
    </source>
</evidence>
<dbReference type="STRING" id="1759059.ATE48_06060"/>
<feature type="transmembrane region" description="Helical" evidence="10">
    <location>
        <begin position="103"/>
        <end position="122"/>
    </location>
</feature>
<dbReference type="CDD" id="cd00082">
    <property type="entry name" value="HisKA"/>
    <property type="match status" value="1"/>
</dbReference>
<evidence type="ECO:0000256" key="4">
    <source>
        <dbReference type="ARBA" id="ARBA00022679"/>
    </source>
</evidence>
<dbReference type="InterPro" id="IPR005467">
    <property type="entry name" value="His_kinase_dom"/>
</dbReference>
<dbReference type="Pfam" id="PF02518">
    <property type="entry name" value="HATPase_c"/>
    <property type="match status" value="1"/>
</dbReference>
<dbReference type="Gene3D" id="1.10.287.130">
    <property type="match status" value="1"/>
</dbReference>
<evidence type="ECO:0000256" key="10">
    <source>
        <dbReference type="SAM" id="Phobius"/>
    </source>
</evidence>
<evidence type="ECO:0000256" key="7">
    <source>
        <dbReference type="ARBA" id="ARBA00022840"/>
    </source>
</evidence>
<organism evidence="14 15">
    <name type="scientific">Candidatus Viadribacter manganicus</name>
    <dbReference type="NCBI Taxonomy" id="1759059"/>
    <lineage>
        <taxon>Bacteria</taxon>
        <taxon>Pseudomonadati</taxon>
        <taxon>Pseudomonadota</taxon>
        <taxon>Alphaproteobacteria</taxon>
        <taxon>Hyphomonadales</taxon>
        <taxon>Hyphomonadaceae</taxon>
        <taxon>Candidatus Viadribacter</taxon>
    </lineage>
</organism>
<dbReference type="SMART" id="SM00388">
    <property type="entry name" value="HisKA"/>
    <property type="match status" value="1"/>
</dbReference>
<evidence type="ECO:0000259" key="13">
    <source>
        <dbReference type="PROSITE" id="PS50113"/>
    </source>
</evidence>
<dbReference type="SUPFAM" id="SSF47384">
    <property type="entry name" value="Homodimeric domain of signal transducing histidine kinase"/>
    <property type="match status" value="1"/>
</dbReference>
<dbReference type="GO" id="GO:0000155">
    <property type="term" value="F:phosphorelay sensor kinase activity"/>
    <property type="evidence" value="ECO:0007669"/>
    <property type="project" value="InterPro"/>
</dbReference>
<dbReference type="PRINTS" id="PR00344">
    <property type="entry name" value="BCTRLSENSOR"/>
</dbReference>
<reference evidence="14 15" key="1">
    <citation type="submission" date="2015-11" db="EMBL/GenBank/DDBJ databases">
        <title>Whole-Genome Sequence of Candidatus Oderbacter manganicum from the National Park Lower Oder Valley, Germany.</title>
        <authorList>
            <person name="Braun B."/>
            <person name="Liere K."/>
            <person name="Szewzyk U."/>
        </authorList>
    </citation>
    <scope>NUCLEOTIDE SEQUENCE [LARGE SCALE GENOMIC DNA]</scope>
    <source>
        <strain evidence="14 15">OTSz_A_272</strain>
    </source>
</reference>
<protein>
    <recommendedName>
        <fullName evidence="2">histidine kinase</fullName>
        <ecNumber evidence="2">2.7.13.3</ecNumber>
    </recommendedName>
</protein>
<comment type="catalytic activity">
    <reaction evidence="1">
        <text>ATP + protein L-histidine = ADP + protein N-phospho-L-histidine.</text>
        <dbReference type="EC" id="2.7.13.3"/>
    </reaction>
</comment>
<evidence type="ECO:0000256" key="1">
    <source>
        <dbReference type="ARBA" id="ARBA00000085"/>
    </source>
</evidence>
<keyword evidence="6" id="KW-0418">Kinase</keyword>
<dbReference type="InterPro" id="IPR000700">
    <property type="entry name" value="PAS-assoc_C"/>
</dbReference>
<dbReference type="PANTHER" id="PTHR43065">
    <property type="entry name" value="SENSOR HISTIDINE KINASE"/>
    <property type="match status" value="1"/>
</dbReference>
<dbReference type="Pfam" id="PF08447">
    <property type="entry name" value="PAS_3"/>
    <property type="match status" value="1"/>
</dbReference>
<dbReference type="InterPro" id="IPR036890">
    <property type="entry name" value="HATPase_C_sf"/>
</dbReference>